<dbReference type="Gene3D" id="3.40.50.2020">
    <property type="match status" value="1"/>
</dbReference>
<sequence>MYLPKIEVMNLIGDVKGKVAVMVDDMIDTAEGLLQKVQLYYMKRVPGKSMLAALMPSLAISNYGSRNLKTEDGATGIIPPLAETRTAGLKDRIWASRAQEDSITWTEKCNIKEAVVGACLVFCLTDVIEK</sequence>
<dbReference type="OrthoDB" id="1917939at2759"/>
<dbReference type="CDD" id="cd06223">
    <property type="entry name" value="PRTases_typeI"/>
    <property type="match status" value="1"/>
</dbReference>
<gene>
    <name evidence="2" type="ORF">F0562_022110</name>
</gene>
<keyword evidence="3" id="KW-1185">Reference proteome</keyword>
<organism evidence="2 3">
    <name type="scientific">Nyssa sinensis</name>
    <dbReference type="NCBI Taxonomy" id="561372"/>
    <lineage>
        <taxon>Eukaryota</taxon>
        <taxon>Viridiplantae</taxon>
        <taxon>Streptophyta</taxon>
        <taxon>Embryophyta</taxon>
        <taxon>Tracheophyta</taxon>
        <taxon>Spermatophyta</taxon>
        <taxon>Magnoliopsida</taxon>
        <taxon>eudicotyledons</taxon>
        <taxon>Gunneridae</taxon>
        <taxon>Pentapetalae</taxon>
        <taxon>asterids</taxon>
        <taxon>Cornales</taxon>
        <taxon>Nyssaceae</taxon>
        <taxon>Nyssa</taxon>
    </lineage>
</organism>
<evidence type="ECO:0000313" key="2">
    <source>
        <dbReference type="EMBL" id="KAA8544098.1"/>
    </source>
</evidence>
<dbReference type="InterPro" id="IPR029057">
    <property type="entry name" value="PRTase-like"/>
</dbReference>
<reference evidence="2 3" key="1">
    <citation type="submission" date="2019-09" db="EMBL/GenBank/DDBJ databases">
        <title>A chromosome-level genome assembly of the Chinese tupelo Nyssa sinensis.</title>
        <authorList>
            <person name="Yang X."/>
            <person name="Kang M."/>
            <person name="Yang Y."/>
            <person name="Xiong H."/>
            <person name="Wang M."/>
            <person name="Zhang Z."/>
            <person name="Wang Z."/>
            <person name="Wu H."/>
            <person name="Ma T."/>
            <person name="Liu J."/>
            <person name="Xi Z."/>
        </authorList>
    </citation>
    <scope>NUCLEOTIDE SEQUENCE [LARGE SCALE GENOMIC DNA]</scope>
    <source>
        <strain evidence="2">J267</strain>
        <tissue evidence="2">Leaf</tissue>
    </source>
</reference>
<dbReference type="InterPro" id="IPR000836">
    <property type="entry name" value="PRTase_dom"/>
</dbReference>
<dbReference type="InterPro" id="IPR005946">
    <property type="entry name" value="Rib-P_diPkinase"/>
</dbReference>
<dbReference type="Pfam" id="PF14572">
    <property type="entry name" value="Pribosyl_synth"/>
    <property type="match status" value="1"/>
</dbReference>
<dbReference type="GO" id="GO:0009165">
    <property type="term" value="P:nucleotide biosynthetic process"/>
    <property type="evidence" value="ECO:0007669"/>
    <property type="project" value="InterPro"/>
</dbReference>
<name>A0A5J5BMY3_9ASTE</name>
<evidence type="ECO:0000256" key="1">
    <source>
        <dbReference type="ARBA" id="ARBA00006478"/>
    </source>
</evidence>
<dbReference type="Proteomes" id="UP000325577">
    <property type="component" value="Linkage Group LG11"/>
</dbReference>
<accession>A0A5J5BMY3</accession>
<comment type="similarity">
    <text evidence="1">Belongs to the ribose-phosphate pyrophosphokinase family.</text>
</comment>
<dbReference type="EMBL" id="CM018034">
    <property type="protein sequence ID" value="KAA8544098.1"/>
    <property type="molecule type" value="Genomic_DNA"/>
</dbReference>
<evidence type="ECO:0000313" key="3">
    <source>
        <dbReference type="Proteomes" id="UP000325577"/>
    </source>
</evidence>
<evidence type="ECO:0008006" key="4">
    <source>
        <dbReference type="Google" id="ProtNLM"/>
    </source>
</evidence>
<dbReference type="GO" id="GO:0000287">
    <property type="term" value="F:magnesium ion binding"/>
    <property type="evidence" value="ECO:0007669"/>
    <property type="project" value="InterPro"/>
</dbReference>
<dbReference type="SUPFAM" id="SSF53271">
    <property type="entry name" value="PRTase-like"/>
    <property type="match status" value="1"/>
</dbReference>
<dbReference type="AlphaFoldDB" id="A0A5J5BMY3"/>
<protein>
    <recommendedName>
        <fullName evidence="4">Phosphoribosyltransferase domain-containing protein</fullName>
    </recommendedName>
</protein>
<proteinExistence type="inferred from homology"/>